<dbReference type="InterPro" id="IPR027278">
    <property type="entry name" value="ACCD_DCysDesulf"/>
</dbReference>
<dbReference type="PANTHER" id="PTHR43780:SF2">
    <property type="entry name" value="1-AMINOCYCLOPROPANE-1-CARBOXYLATE DEAMINASE-RELATED"/>
    <property type="match status" value="1"/>
</dbReference>
<evidence type="ECO:0000256" key="1">
    <source>
        <dbReference type="ARBA" id="ARBA00001933"/>
    </source>
</evidence>
<dbReference type="EMBL" id="JBHSRJ010000001">
    <property type="protein sequence ID" value="MFC6041614.1"/>
    <property type="molecule type" value="Genomic_DNA"/>
</dbReference>
<protein>
    <submittedName>
        <fullName evidence="5">Pyridoxal-phosphate dependent enzyme</fullName>
    </submittedName>
</protein>
<evidence type="ECO:0000259" key="4">
    <source>
        <dbReference type="Pfam" id="PF00291"/>
    </source>
</evidence>
<dbReference type="Pfam" id="PF00291">
    <property type="entry name" value="PALP"/>
    <property type="match status" value="1"/>
</dbReference>
<comment type="caution">
    <text evidence="5">The sequence shown here is derived from an EMBL/GenBank/DDBJ whole genome shotgun (WGS) entry which is preliminary data.</text>
</comment>
<feature type="domain" description="Tryptophan synthase beta chain-like PALP" evidence="4">
    <location>
        <begin position="15"/>
        <end position="307"/>
    </location>
</feature>
<proteinExistence type="inferred from homology"/>
<dbReference type="InterPro" id="IPR036052">
    <property type="entry name" value="TrpB-like_PALP_sf"/>
</dbReference>
<evidence type="ECO:0000256" key="2">
    <source>
        <dbReference type="ARBA" id="ARBA00008639"/>
    </source>
</evidence>
<comment type="cofactor">
    <cofactor evidence="1">
        <name>pyridoxal 5'-phosphate</name>
        <dbReference type="ChEBI" id="CHEBI:597326"/>
    </cofactor>
</comment>
<keyword evidence="3" id="KW-0663">Pyridoxal phosphate</keyword>
<keyword evidence="6" id="KW-1185">Reference proteome</keyword>
<dbReference type="PIRSF" id="PIRSF006278">
    <property type="entry name" value="ACCD_DCysDesulf"/>
    <property type="match status" value="1"/>
</dbReference>
<accession>A0ABW1LD23</accession>
<comment type="similarity">
    <text evidence="2">Belongs to the ACC deaminase/D-cysteine desulfhydrase family.</text>
</comment>
<organism evidence="5 6">
    <name type="scientific">Nocardioides hankookensis</name>
    <dbReference type="NCBI Taxonomy" id="443157"/>
    <lineage>
        <taxon>Bacteria</taxon>
        <taxon>Bacillati</taxon>
        <taxon>Actinomycetota</taxon>
        <taxon>Actinomycetes</taxon>
        <taxon>Propionibacteriales</taxon>
        <taxon>Nocardioidaceae</taxon>
        <taxon>Nocardioides</taxon>
    </lineage>
</organism>
<dbReference type="RefSeq" id="WP_379149419.1">
    <property type="nucleotide sequence ID" value="NZ_JBHSRJ010000001.1"/>
</dbReference>
<dbReference type="Proteomes" id="UP001596135">
    <property type="component" value="Unassembled WGS sequence"/>
</dbReference>
<reference evidence="6" key="1">
    <citation type="journal article" date="2019" name="Int. J. Syst. Evol. Microbiol.">
        <title>The Global Catalogue of Microorganisms (GCM) 10K type strain sequencing project: providing services to taxonomists for standard genome sequencing and annotation.</title>
        <authorList>
            <consortium name="The Broad Institute Genomics Platform"/>
            <consortium name="The Broad Institute Genome Sequencing Center for Infectious Disease"/>
            <person name="Wu L."/>
            <person name="Ma J."/>
        </authorList>
    </citation>
    <scope>NUCLEOTIDE SEQUENCE [LARGE SCALE GENOMIC DNA]</scope>
    <source>
        <strain evidence="6">CCUG 54522</strain>
    </source>
</reference>
<sequence>MTRLADLVDLPRVPLGTAPTPVRRLDLEYRTDVWVKDESAYGDGKWGGNKVRKLEWILGEAQRRGSSTILTVGGIGTHWGLACALYGGDHGVRTVLGLVDQPVDDHVREQLRRLERSGAVLHRYSSSVRLRLAAPYLMARYRPWYVPAGGSHPVGALAYVDVALEIADQVAARALPEPAVVVVPVGSGGTAAGLALGLRLAGLRTQVLGIVVNDLLRLDPESVARLAGRAGAVLRKAGLHDVPTVTAADLDLPRVWLGGGYGVPTPAGTAEVARATAIGLSVEPVYSGKALAAIRDLDDAGELSGPVLWLSTHGPRG</sequence>
<dbReference type="InterPro" id="IPR001926">
    <property type="entry name" value="TrpB-like_PALP"/>
</dbReference>
<dbReference type="PANTHER" id="PTHR43780">
    <property type="entry name" value="1-AMINOCYCLOPROPANE-1-CARBOXYLATE DEAMINASE-RELATED"/>
    <property type="match status" value="1"/>
</dbReference>
<dbReference type="SUPFAM" id="SSF53686">
    <property type="entry name" value="Tryptophan synthase beta subunit-like PLP-dependent enzymes"/>
    <property type="match status" value="1"/>
</dbReference>
<evidence type="ECO:0000313" key="5">
    <source>
        <dbReference type="EMBL" id="MFC6041614.1"/>
    </source>
</evidence>
<evidence type="ECO:0000313" key="6">
    <source>
        <dbReference type="Proteomes" id="UP001596135"/>
    </source>
</evidence>
<gene>
    <name evidence="5" type="ORF">ACFPYL_00910</name>
</gene>
<name>A0ABW1LD23_9ACTN</name>
<dbReference type="Gene3D" id="3.40.50.1100">
    <property type="match status" value="2"/>
</dbReference>
<evidence type="ECO:0000256" key="3">
    <source>
        <dbReference type="ARBA" id="ARBA00022898"/>
    </source>
</evidence>